<accession>A0ACC2WJG1</accession>
<evidence type="ECO:0000313" key="2">
    <source>
        <dbReference type="Proteomes" id="UP001230649"/>
    </source>
</evidence>
<evidence type="ECO:0000313" key="1">
    <source>
        <dbReference type="EMBL" id="KAJ9111880.1"/>
    </source>
</evidence>
<proteinExistence type="predicted"/>
<name>A0ACC2WJG1_9TREE</name>
<comment type="caution">
    <text evidence="1">The sequence shown here is derived from an EMBL/GenBank/DDBJ whole genome shotgun (WGS) entry which is preliminary data.</text>
</comment>
<protein>
    <submittedName>
        <fullName evidence="1">Uncharacterized protein</fullName>
    </submittedName>
</protein>
<dbReference type="Proteomes" id="UP001230649">
    <property type="component" value="Unassembled WGS sequence"/>
</dbReference>
<dbReference type="EMBL" id="JASBWS010000017">
    <property type="protein sequence ID" value="KAJ9111880.1"/>
    <property type="molecule type" value="Genomic_DNA"/>
</dbReference>
<gene>
    <name evidence="1" type="ORF">QFC20_002468</name>
</gene>
<organism evidence="1 2">
    <name type="scientific">Naganishia adeliensis</name>
    <dbReference type="NCBI Taxonomy" id="92952"/>
    <lineage>
        <taxon>Eukaryota</taxon>
        <taxon>Fungi</taxon>
        <taxon>Dikarya</taxon>
        <taxon>Basidiomycota</taxon>
        <taxon>Agaricomycotina</taxon>
        <taxon>Tremellomycetes</taxon>
        <taxon>Filobasidiales</taxon>
        <taxon>Filobasidiaceae</taxon>
        <taxon>Naganishia</taxon>
    </lineage>
</organism>
<reference evidence="1" key="1">
    <citation type="submission" date="2023-04" db="EMBL/GenBank/DDBJ databases">
        <title>Draft Genome sequencing of Naganishia species isolated from polar environments using Oxford Nanopore Technology.</title>
        <authorList>
            <person name="Leo P."/>
            <person name="Venkateswaran K."/>
        </authorList>
    </citation>
    <scope>NUCLEOTIDE SEQUENCE</scope>
    <source>
        <strain evidence="1">MNA-CCFEE 5262</strain>
    </source>
</reference>
<keyword evidence="2" id="KW-1185">Reference proteome</keyword>
<sequence>MSSWIAWGFQPTNPQFEELVEKACSPLNLPYPESQDIALELEICDLIRSKTVPARSAMQSLKSRIANKNPRVQLAALGLTDVCIKNGGDHFLQQVASREFIDELVGVVKSAGNPQVGEAAKRYFQSWALAFEKKSELGLLPETYRQLKNEGVTFPPPPSNIPSHLLTTATPPTWLDSDTCMRCRTPFSFTNRKHHCRNCGLVFDQACSSRTMPLPSLGIIEPVRVCESCFSKRAKPADQDAPAVPTKRTLRSGGAGYDADLQRAIALSLAESQQPGGQGYVPSQPGRIHEGTDAPTGKIDDEDEELRLAIEASLDEMRRTTAPSAPPDTSTTGEPEYKPLPTYDLSPREAETMLTFAQTVDHAVAFGDRDFTRFPHVHALHEQAAALGGKLVRNIEEKNTKSQMLAEMQEQLMNAIKKYDTLLTEQDAYARHQAEIRRQQQPQAQYGYPQQYGYQPSPVGQGYPYQAYQYGYPQQPAPSMYPSMPSAPGPETANPYPPQNYPPQHGAPQGPAEAYPLQNSYPQQSSAPQAPAESSNPYPPQHAYPQQSSAPPFGSPPAAEPARFPGIDNQAQQHQPLMGNQASVVAHDARQPTMAQSPPRGYQVPAHLPQQETMYPAQQAYQSIPHEPPPAQQAYPPSIGGAFPAFPDAPTQVPVPVEVVAEQPKEALLIEL</sequence>